<sequence>MAEETATYKCSFCESPDSYACFPCGKRFCREHGEPSLAKCEECSNLEQIGDTYRFRLSDGRVIEDVSTIGDDELSRMLEMYARKVKELETLIVGARHQSTVLRRQLKLSLGGPELGKVSVNLGKTKDKPPPKSLGKDALSALADLLMQDPGRAKKLLEGK</sequence>
<organism evidence="1">
    <name type="scientific">marine sediment metagenome</name>
    <dbReference type="NCBI Taxonomy" id="412755"/>
    <lineage>
        <taxon>unclassified sequences</taxon>
        <taxon>metagenomes</taxon>
        <taxon>ecological metagenomes</taxon>
    </lineage>
</organism>
<proteinExistence type="predicted"/>
<dbReference type="EMBL" id="LAZR01047467">
    <property type="protein sequence ID" value="KKK94156.1"/>
    <property type="molecule type" value="Genomic_DNA"/>
</dbReference>
<evidence type="ECO:0000313" key="1">
    <source>
        <dbReference type="EMBL" id="KKK94156.1"/>
    </source>
</evidence>
<dbReference type="AlphaFoldDB" id="A0A0F9CBR5"/>
<name>A0A0F9CBR5_9ZZZZ</name>
<accession>A0A0F9CBR5</accession>
<reference evidence="1" key="1">
    <citation type="journal article" date="2015" name="Nature">
        <title>Complex archaea that bridge the gap between prokaryotes and eukaryotes.</title>
        <authorList>
            <person name="Spang A."/>
            <person name="Saw J.H."/>
            <person name="Jorgensen S.L."/>
            <person name="Zaremba-Niedzwiedzka K."/>
            <person name="Martijn J."/>
            <person name="Lind A.E."/>
            <person name="van Eijk R."/>
            <person name="Schleper C."/>
            <person name="Guy L."/>
            <person name="Ettema T.J."/>
        </authorList>
    </citation>
    <scope>NUCLEOTIDE SEQUENCE</scope>
</reference>
<protein>
    <submittedName>
        <fullName evidence="1">Uncharacterized protein</fullName>
    </submittedName>
</protein>
<gene>
    <name evidence="1" type="ORF">LCGC14_2685670</name>
</gene>
<comment type="caution">
    <text evidence="1">The sequence shown here is derived from an EMBL/GenBank/DDBJ whole genome shotgun (WGS) entry which is preliminary data.</text>
</comment>